<name>A0A8S3U9J5_MYTED</name>
<feature type="repeat" description="ANK" evidence="3">
    <location>
        <begin position="369"/>
        <end position="401"/>
    </location>
</feature>
<dbReference type="Pfam" id="PF13606">
    <property type="entry name" value="Ank_3"/>
    <property type="match status" value="1"/>
</dbReference>
<evidence type="ECO:0000256" key="3">
    <source>
        <dbReference type="PROSITE-ProRule" id="PRU00023"/>
    </source>
</evidence>
<feature type="repeat" description="ANK" evidence="3">
    <location>
        <begin position="402"/>
        <end position="434"/>
    </location>
</feature>
<feature type="repeat" description="ANK" evidence="3">
    <location>
        <begin position="63"/>
        <end position="95"/>
    </location>
</feature>
<evidence type="ECO:0000256" key="2">
    <source>
        <dbReference type="ARBA" id="ARBA00023043"/>
    </source>
</evidence>
<evidence type="ECO:0008006" key="6">
    <source>
        <dbReference type="Google" id="ProtNLM"/>
    </source>
</evidence>
<keyword evidence="2 3" id="KW-0040">ANK repeat</keyword>
<dbReference type="GO" id="GO:0036371">
    <property type="term" value="P:protein localization to T-tubule"/>
    <property type="evidence" value="ECO:0007669"/>
    <property type="project" value="TreeGrafter"/>
</dbReference>
<feature type="repeat" description="ANK" evidence="3">
    <location>
        <begin position="161"/>
        <end position="193"/>
    </location>
</feature>
<organism evidence="4 5">
    <name type="scientific">Mytilus edulis</name>
    <name type="common">Blue mussel</name>
    <dbReference type="NCBI Taxonomy" id="6550"/>
    <lineage>
        <taxon>Eukaryota</taxon>
        <taxon>Metazoa</taxon>
        <taxon>Spiralia</taxon>
        <taxon>Lophotrochozoa</taxon>
        <taxon>Mollusca</taxon>
        <taxon>Bivalvia</taxon>
        <taxon>Autobranchia</taxon>
        <taxon>Pteriomorphia</taxon>
        <taxon>Mytilida</taxon>
        <taxon>Mytiloidea</taxon>
        <taxon>Mytilidae</taxon>
        <taxon>Mytilinae</taxon>
        <taxon>Mytilus</taxon>
    </lineage>
</organism>
<dbReference type="Gene3D" id="1.25.40.20">
    <property type="entry name" value="Ankyrin repeat-containing domain"/>
    <property type="match status" value="4"/>
</dbReference>
<dbReference type="GO" id="GO:0030315">
    <property type="term" value="C:T-tubule"/>
    <property type="evidence" value="ECO:0007669"/>
    <property type="project" value="TreeGrafter"/>
</dbReference>
<dbReference type="SMART" id="SM00248">
    <property type="entry name" value="ANK"/>
    <property type="match status" value="10"/>
</dbReference>
<gene>
    <name evidence="4" type="ORF">MEDL_52908</name>
</gene>
<dbReference type="PROSITE" id="PS50297">
    <property type="entry name" value="ANK_REP_REGION"/>
    <property type="match status" value="7"/>
</dbReference>
<dbReference type="GO" id="GO:1904108">
    <property type="term" value="P:protein localization to ciliary inversin compartment"/>
    <property type="evidence" value="ECO:0007669"/>
    <property type="project" value="TreeGrafter"/>
</dbReference>
<dbReference type="AlphaFoldDB" id="A0A8S3U9J5"/>
<sequence>MVSTNEEYKYNDRIKADLENGKIHCCLNNAQMKYKKYRIMFRDIIKDLEINLIRNLINIKDGNGINSFIIACLRGYDELVDFLISVGADVDGRVGFFTPLTAACHDGHLNTVEILLKGGSNIDDDNTQGETPLYTACVGGHYNLVNLLIEKEADINKQNKYSRTPLYASCLLGHAAIVSLLIDKGVNVYQYEDLLIAATLGGNDKIVESILSKGCCLNSVDIEGKTALFIACEEGNTNIVELLTDNNADIYIVGSDGRTPLHAACCVGNNDIVRILVNKNADVDMIDVYLETPLHKSCRKGSEDVILTLLDNGADTKKTNKDGHAPIYLAKTEGKIVNENILKVLGDKEIGPSEGLKTTEIGDLDYKVDGKSLIKLACEHGSIKAIKILPAKGADFKERDINGRTLMQIACNTDSVGMLQFLEDNGSDINIPDKDGYVCLRKKILLQNGTDVNKIYKYGYTPMILADIGGNDELSEYLQNHTCFGSSNSEYSIFSRK</sequence>
<keyword evidence="1" id="KW-0677">Repeat</keyword>
<dbReference type="Proteomes" id="UP000683360">
    <property type="component" value="Unassembled WGS sequence"/>
</dbReference>
<feature type="repeat" description="ANK" evidence="3">
    <location>
        <begin position="95"/>
        <end position="127"/>
    </location>
</feature>
<protein>
    <recommendedName>
        <fullName evidence="6">Ankyrin repeat protein</fullName>
    </recommendedName>
</protein>
<feature type="repeat" description="ANK" evidence="3">
    <location>
        <begin position="289"/>
        <end position="321"/>
    </location>
</feature>
<dbReference type="OrthoDB" id="194358at2759"/>
<feature type="repeat" description="ANK" evidence="3">
    <location>
        <begin position="256"/>
        <end position="288"/>
    </location>
</feature>
<reference evidence="4" key="1">
    <citation type="submission" date="2021-03" db="EMBL/GenBank/DDBJ databases">
        <authorList>
            <person name="Bekaert M."/>
        </authorList>
    </citation>
    <scope>NUCLEOTIDE SEQUENCE</scope>
</reference>
<dbReference type="InterPro" id="IPR002110">
    <property type="entry name" value="Ankyrin_rpt"/>
</dbReference>
<dbReference type="GO" id="GO:0005929">
    <property type="term" value="C:cilium"/>
    <property type="evidence" value="ECO:0007669"/>
    <property type="project" value="TreeGrafter"/>
</dbReference>
<feature type="repeat" description="ANK" evidence="3">
    <location>
        <begin position="128"/>
        <end position="160"/>
    </location>
</feature>
<evidence type="ECO:0000256" key="1">
    <source>
        <dbReference type="ARBA" id="ARBA00022737"/>
    </source>
</evidence>
<accession>A0A8S3U9J5</accession>
<dbReference type="Pfam" id="PF12796">
    <property type="entry name" value="Ank_2"/>
    <property type="match status" value="3"/>
</dbReference>
<dbReference type="InterPro" id="IPR036770">
    <property type="entry name" value="Ankyrin_rpt-contain_sf"/>
</dbReference>
<dbReference type="PANTHER" id="PTHR24178">
    <property type="entry name" value="MOLTING PROTEIN MLT-4"/>
    <property type="match status" value="1"/>
</dbReference>
<dbReference type="GO" id="GO:0055117">
    <property type="term" value="P:regulation of cardiac muscle contraction"/>
    <property type="evidence" value="ECO:0007669"/>
    <property type="project" value="TreeGrafter"/>
</dbReference>
<feature type="repeat" description="ANK" evidence="3">
    <location>
        <begin position="223"/>
        <end position="255"/>
    </location>
</feature>
<comment type="caution">
    <text evidence="4">The sequence shown here is derived from an EMBL/GenBank/DDBJ whole genome shotgun (WGS) entry which is preliminary data.</text>
</comment>
<evidence type="ECO:0000313" key="5">
    <source>
        <dbReference type="Proteomes" id="UP000683360"/>
    </source>
</evidence>
<evidence type="ECO:0000313" key="4">
    <source>
        <dbReference type="EMBL" id="CAG2240612.1"/>
    </source>
</evidence>
<dbReference type="SUPFAM" id="SSF48403">
    <property type="entry name" value="Ankyrin repeat"/>
    <property type="match status" value="2"/>
</dbReference>
<proteinExistence type="predicted"/>
<dbReference type="PANTHER" id="PTHR24178:SF9">
    <property type="entry name" value="ANK_REP_REGION DOMAIN-CONTAINING PROTEIN"/>
    <property type="match status" value="1"/>
</dbReference>
<dbReference type="EMBL" id="CAJPWZ010002568">
    <property type="protein sequence ID" value="CAG2240612.1"/>
    <property type="molecule type" value="Genomic_DNA"/>
</dbReference>
<dbReference type="PROSITE" id="PS50088">
    <property type="entry name" value="ANK_REPEAT"/>
    <property type="match status" value="9"/>
</dbReference>
<keyword evidence="5" id="KW-1185">Reference proteome</keyword>